<accession>A0A562V3T1</accession>
<comment type="caution">
    <text evidence="2">The sequence shown here is derived from an EMBL/GenBank/DDBJ whole genome shotgun (WGS) entry which is preliminary data.</text>
</comment>
<dbReference type="Gene3D" id="3.30.2390.20">
    <property type="entry name" value="Type VII secretion system EccB, repeat 1 domain"/>
    <property type="match status" value="1"/>
</dbReference>
<dbReference type="RefSeq" id="WP_147139708.1">
    <property type="nucleotide sequence ID" value="NZ_BAABIJ010000002.1"/>
</dbReference>
<evidence type="ECO:0000313" key="3">
    <source>
        <dbReference type="Proteomes" id="UP000321617"/>
    </source>
</evidence>
<dbReference type="PANTHER" id="PTHR40765">
    <property type="entry name" value="ESX-2 SECRETION SYSTEM ATPASE ECCB2"/>
    <property type="match status" value="1"/>
</dbReference>
<proteinExistence type="predicted"/>
<keyword evidence="3" id="KW-1185">Reference proteome</keyword>
<gene>
    <name evidence="2" type="ORF">LX16_3274</name>
</gene>
<dbReference type="AlphaFoldDB" id="A0A562V3T1"/>
<dbReference type="PANTHER" id="PTHR40765:SF2">
    <property type="entry name" value="ESX-2 SECRETION SYSTEM ATPASE ECCB2"/>
    <property type="match status" value="1"/>
</dbReference>
<dbReference type="InterPro" id="IPR044857">
    <property type="entry name" value="T7SS_EccB_R1"/>
</dbReference>
<organism evidence="2 3">
    <name type="scientific">Stackebrandtia albiflava</name>
    <dbReference type="NCBI Taxonomy" id="406432"/>
    <lineage>
        <taxon>Bacteria</taxon>
        <taxon>Bacillati</taxon>
        <taxon>Actinomycetota</taxon>
        <taxon>Actinomycetes</taxon>
        <taxon>Glycomycetales</taxon>
        <taxon>Glycomycetaceae</taxon>
        <taxon>Stackebrandtia</taxon>
    </lineage>
</organism>
<evidence type="ECO:0000313" key="2">
    <source>
        <dbReference type="EMBL" id="TWJ12515.1"/>
    </source>
</evidence>
<dbReference type="GO" id="GO:0005576">
    <property type="term" value="C:extracellular region"/>
    <property type="evidence" value="ECO:0007669"/>
    <property type="project" value="TreeGrafter"/>
</dbReference>
<dbReference type="InterPro" id="IPR007795">
    <property type="entry name" value="T7SS_EccB"/>
</dbReference>
<dbReference type="OrthoDB" id="3847604at2"/>
<keyword evidence="1" id="KW-0812">Transmembrane</keyword>
<reference evidence="2 3" key="1">
    <citation type="journal article" date="2013" name="Stand. Genomic Sci.">
        <title>Genomic Encyclopedia of Type Strains, Phase I: The one thousand microbial genomes (KMG-I) project.</title>
        <authorList>
            <person name="Kyrpides N.C."/>
            <person name="Woyke T."/>
            <person name="Eisen J.A."/>
            <person name="Garrity G."/>
            <person name="Lilburn T.G."/>
            <person name="Beck B.J."/>
            <person name="Whitman W.B."/>
            <person name="Hugenholtz P."/>
            <person name="Klenk H.P."/>
        </authorList>
    </citation>
    <scope>NUCLEOTIDE SEQUENCE [LARGE SCALE GENOMIC DNA]</scope>
    <source>
        <strain evidence="2 3">DSM 45044</strain>
    </source>
</reference>
<evidence type="ECO:0000256" key="1">
    <source>
        <dbReference type="SAM" id="Phobius"/>
    </source>
</evidence>
<protein>
    <submittedName>
        <fullName evidence="2">Type VII secretion protein EccB</fullName>
    </submittedName>
</protein>
<sequence>MRTRREQVQAHRFIVRRIISAMLSGEPETLDLPMRRLAIAAVASTAIAALVFAGFWVVGLVWPGGAESWKVDGAIIVEEETGARFVYWDGLLHPVQNYASALLITSSGDRTVFTVHQSSLADTPRGGMLGIPGAPDALPENDRFVGMPLLTCSAPNRLDALKRDSHVVVGMMPGGGESLGDKGLLLESDGDYHLVIGDTKFLVPGEKTLPALGADVEQVVSVDRVLINALFTGPELVVPVPDAGDPGRELDGEDYEIGELFINNDRYYVLLDDGLAPIGELAAELIGTPRTEISTAAVSENQSDSTVEPAGFPTDRPEIVSGLRADVSAVCGVYEDGELRVEYFPTSPSELQENTMLAPDGTADEVTTADHVLLPGGYGALFRAEITPGAAGGTVFLLTDQGWKFGMTDETLEAFGYKGVEPVPVPASLLDLVPTGPELSQASALGFTQ</sequence>
<keyword evidence="1" id="KW-1133">Transmembrane helix</keyword>
<name>A0A562V3T1_9ACTN</name>
<dbReference type="NCBIfam" id="TIGR03919">
    <property type="entry name" value="T7SS_EccB"/>
    <property type="match status" value="1"/>
</dbReference>
<dbReference type="EMBL" id="VLLL01000006">
    <property type="protein sequence ID" value="TWJ12515.1"/>
    <property type="molecule type" value="Genomic_DNA"/>
</dbReference>
<feature type="transmembrane region" description="Helical" evidence="1">
    <location>
        <begin position="37"/>
        <end position="62"/>
    </location>
</feature>
<dbReference type="Pfam" id="PF05108">
    <property type="entry name" value="T7SS_ESX1_EccB"/>
    <property type="match status" value="1"/>
</dbReference>
<keyword evidence="1" id="KW-0472">Membrane</keyword>
<dbReference type="Proteomes" id="UP000321617">
    <property type="component" value="Unassembled WGS sequence"/>
</dbReference>